<dbReference type="Proteomes" id="UP001165124">
    <property type="component" value="Unassembled WGS sequence"/>
</dbReference>
<accession>A0A9W6Q0B8</accession>
<name>A0A9W6Q0B8_9ACTN</name>
<evidence type="ECO:0000313" key="2">
    <source>
        <dbReference type="Proteomes" id="UP001165124"/>
    </source>
</evidence>
<gene>
    <name evidence="1" type="ORF">Arub01_58770</name>
</gene>
<evidence type="ECO:0000313" key="1">
    <source>
        <dbReference type="EMBL" id="GLW67634.1"/>
    </source>
</evidence>
<dbReference type="EMBL" id="BSRZ01000030">
    <property type="protein sequence ID" value="GLW67634.1"/>
    <property type="molecule type" value="Genomic_DNA"/>
</dbReference>
<comment type="caution">
    <text evidence="1">The sequence shown here is derived from an EMBL/GenBank/DDBJ whole genome shotgun (WGS) entry which is preliminary data.</text>
</comment>
<keyword evidence="2" id="KW-1185">Reference proteome</keyword>
<dbReference type="RefSeq" id="WP_067917572.1">
    <property type="nucleotide sequence ID" value="NZ_BSRZ01000030.1"/>
</dbReference>
<sequence length="84" mass="9079">MAAATPLVHPEPTYRIYDALARLAGVRRPVTVPDPRVSADVLVHADGRRFAVLVSQADTELAIAHPDVTLPPYGARVVELPETE</sequence>
<proteinExistence type="predicted"/>
<reference evidence="1" key="1">
    <citation type="submission" date="2023-02" db="EMBL/GenBank/DDBJ databases">
        <title>Actinomadura rubrobrunea NBRC 14622.</title>
        <authorList>
            <person name="Ichikawa N."/>
            <person name="Sato H."/>
            <person name="Tonouchi N."/>
        </authorList>
    </citation>
    <scope>NUCLEOTIDE SEQUENCE</scope>
    <source>
        <strain evidence="1">NBRC 14622</strain>
    </source>
</reference>
<protein>
    <submittedName>
        <fullName evidence="1">Uncharacterized protein</fullName>
    </submittedName>
</protein>
<dbReference type="AlphaFoldDB" id="A0A9W6Q0B8"/>
<organism evidence="1 2">
    <name type="scientific">Actinomadura rubrobrunea</name>
    <dbReference type="NCBI Taxonomy" id="115335"/>
    <lineage>
        <taxon>Bacteria</taxon>
        <taxon>Bacillati</taxon>
        <taxon>Actinomycetota</taxon>
        <taxon>Actinomycetes</taxon>
        <taxon>Streptosporangiales</taxon>
        <taxon>Thermomonosporaceae</taxon>
        <taxon>Actinomadura</taxon>
    </lineage>
</organism>